<dbReference type="PANTHER" id="PTHR41694:SF3">
    <property type="entry name" value="RNA-DIRECTED DNA POLYMERASE-RELATED"/>
    <property type="match status" value="1"/>
</dbReference>
<dbReference type="Gene3D" id="3.30.420.10">
    <property type="entry name" value="Ribonuclease H-like superfamily/Ribonuclease H"/>
    <property type="match status" value="1"/>
</dbReference>
<feature type="non-terminal residue" evidence="8">
    <location>
        <position position="1"/>
    </location>
</feature>
<comment type="caution">
    <text evidence="8">The sequence shown here is derived from an EMBL/GenBank/DDBJ whole genome shotgun (WGS) entry which is preliminary data.</text>
</comment>
<dbReference type="Pfam" id="PF00075">
    <property type="entry name" value="RNase_H"/>
    <property type="match status" value="1"/>
</dbReference>
<keyword evidence="9" id="KW-1185">Reference proteome</keyword>
<dbReference type="SUPFAM" id="SSF53098">
    <property type="entry name" value="Ribonuclease H-like"/>
    <property type="match status" value="1"/>
</dbReference>
<dbReference type="GO" id="GO:0035613">
    <property type="term" value="F:RNA stem-loop binding"/>
    <property type="evidence" value="ECO:0007669"/>
    <property type="project" value="TreeGrafter"/>
</dbReference>
<proteinExistence type="predicted"/>
<gene>
    <name evidence="8" type="primary">Ervk18_2</name>
    <name evidence="8" type="ORF">UROIND_R15170</name>
</gene>
<evidence type="ECO:0000256" key="4">
    <source>
        <dbReference type="ARBA" id="ARBA00022759"/>
    </source>
</evidence>
<dbReference type="InterPro" id="IPR012337">
    <property type="entry name" value="RNaseH-like_sf"/>
</dbReference>
<protein>
    <submittedName>
        <fullName evidence="8">POK18 protein</fullName>
    </submittedName>
</protein>
<dbReference type="EMBL" id="WBNH01011606">
    <property type="protein sequence ID" value="NXX85848.1"/>
    <property type="molecule type" value="Genomic_DNA"/>
</dbReference>
<evidence type="ECO:0000256" key="1">
    <source>
        <dbReference type="ARBA" id="ARBA00022679"/>
    </source>
</evidence>
<dbReference type="AlphaFoldDB" id="A0A852L8X8"/>
<keyword evidence="6" id="KW-0695">RNA-directed DNA polymerase</keyword>
<dbReference type="OrthoDB" id="9395371at2759"/>
<reference evidence="8" key="1">
    <citation type="submission" date="2020-02" db="EMBL/GenBank/DDBJ databases">
        <title>Bird 10,000 Genomes (B10K) Project - Family phase.</title>
        <authorList>
            <person name="Zhang G."/>
        </authorList>
    </citation>
    <scope>NUCLEOTIDE SEQUENCE</scope>
    <source>
        <strain evidence="8">B10K-DU-030-59</strain>
    </source>
</reference>
<keyword evidence="3" id="KW-0540">Nuclease</keyword>
<dbReference type="Proteomes" id="UP000654395">
    <property type="component" value="Unassembled WGS sequence"/>
</dbReference>
<evidence type="ECO:0000256" key="5">
    <source>
        <dbReference type="ARBA" id="ARBA00022801"/>
    </source>
</evidence>
<name>A0A852L8X8_UROIN</name>
<evidence type="ECO:0000256" key="6">
    <source>
        <dbReference type="ARBA" id="ARBA00022918"/>
    </source>
</evidence>
<dbReference type="GO" id="GO:0004523">
    <property type="term" value="F:RNA-DNA hybrid ribonuclease activity"/>
    <property type="evidence" value="ECO:0007669"/>
    <property type="project" value="InterPro"/>
</dbReference>
<feature type="non-terminal residue" evidence="8">
    <location>
        <position position="108"/>
    </location>
</feature>
<evidence type="ECO:0000313" key="8">
    <source>
        <dbReference type="EMBL" id="NXX85848.1"/>
    </source>
</evidence>
<evidence type="ECO:0000259" key="7">
    <source>
        <dbReference type="PROSITE" id="PS50879"/>
    </source>
</evidence>
<keyword evidence="5" id="KW-0378">Hydrolase</keyword>
<evidence type="ECO:0000256" key="3">
    <source>
        <dbReference type="ARBA" id="ARBA00022722"/>
    </source>
</evidence>
<keyword evidence="4" id="KW-0255">Endonuclease</keyword>
<sequence length="108" mass="12274">EWSWIVRPKRESTPIADALTAFTDAGQKSMTAAVTWQRKEKREKKVLQAGPGDSLQTMELLAVVWAMLNLREPLNIVTDSLYVAGVTERIEEASIKEVQNPRLYELFL</sequence>
<dbReference type="InterPro" id="IPR002156">
    <property type="entry name" value="RNaseH_domain"/>
</dbReference>
<dbReference type="PROSITE" id="PS50879">
    <property type="entry name" value="RNASE_H_1"/>
    <property type="match status" value="1"/>
</dbReference>
<accession>A0A852L8X8</accession>
<evidence type="ECO:0000313" key="9">
    <source>
        <dbReference type="Proteomes" id="UP000654395"/>
    </source>
</evidence>
<dbReference type="InterPro" id="IPR036397">
    <property type="entry name" value="RNaseH_sf"/>
</dbReference>
<dbReference type="PANTHER" id="PTHR41694">
    <property type="entry name" value="ENDOGENOUS RETROVIRUS GROUP K MEMBER POL PROTEIN"/>
    <property type="match status" value="1"/>
</dbReference>
<dbReference type="GO" id="GO:0003964">
    <property type="term" value="F:RNA-directed DNA polymerase activity"/>
    <property type="evidence" value="ECO:0007669"/>
    <property type="project" value="UniProtKB-KW"/>
</dbReference>
<evidence type="ECO:0000256" key="2">
    <source>
        <dbReference type="ARBA" id="ARBA00022695"/>
    </source>
</evidence>
<feature type="domain" description="RNase H type-1" evidence="7">
    <location>
        <begin position="15"/>
        <end position="108"/>
    </location>
</feature>
<keyword evidence="1" id="KW-0808">Transferase</keyword>
<keyword evidence="2" id="KW-0548">Nucleotidyltransferase</keyword>
<organism evidence="8 9">
    <name type="scientific">Urocolius indicus</name>
    <name type="common">Red-faced mousebird</name>
    <name type="synonym">Colius indicus</name>
    <dbReference type="NCBI Taxonomy" id="458196"/>
    <lineage>
        <taxon>Eukaryota</taxon>
        <taxon>Metazoa</taxon>
        <taxon>Chordata</taxon>
        <taxon>Craniata</taxon>
        <taxon>Vertebrata</taxon>
        <taxon>Euteleostomi</taxon>
        <taxon>Archelosauria</taxon>
        <taxon>Archosauria</taxon>
        <taxon>Dinosauria</taxon>
        <taxon>Saurischia</taxon>
        <taxon>Theropoda</taxon>
        <taxon>Coelurosauria</taxon>
        <taxon>Aves</taxon>
        <taxon>Neognathae</taxon>
        <taxon>Neoaves</taxon>
        <taxon>Telluraves</taxon>
        <taxon>Coraciimorphae</taxon>
        <taxon>Coliiformes</taxon>
        <taxon>Coliidae</taxon>
        <taxon>Urocolius</taxon>
    </lineage>
</organism>